<reference evidence="4 5" key="1">
    <citation type="submission" date="2018-08" db="EMBL/GenBank/DDBJ databases">
        <title>A genome reference for cultivated species of the human gut microbiota.</title>
        <authorList>
            <person name="Zou Y."/>
            <person name="Xue W."/>
            <person name="Luo G."/>
        </authorList>
    </citation>
    <scope>NUCLEOTIDE SEQUENCE [LARGE SCALE GENOMIC DNA]</scope>
    <source>
        <strain evidence="4 5">OF01-3</strain>
    </source>
</reference>
<evidence type="ECO:0000313" key="5">
    <source>
        <dbReference type="Proteomes" id="UP000261011"/>
    </source>
</evidence>
<evidence type="ECO:0000256" key="1">
    <source>
        <dbReference type="ARBA" id="ARBA00023125"/>
    </source>
</evidence>
<feature type="domain" description="HTH tetR-type" evidence="3">
    <location>
        <begin position="11"/>
        <end position="71"/>
    </location>
</feature>
<dbReference type="PROSITE" id="PS50977">
    <property type="entry name" value="HTH_TETR_2"/>
    <property type="match status" value="1"/>
</dbReference>
<dbReference type="Gene3D" id="1.10.357.10">
    <property type="entry name" value="Tetracycline Repressor, domain 2"/>
    <property type="match status" value="1"/>
</dbReference>
<name>A0A3E2TJV8_9FIRM</name>
<dbReference type="GO" id="GO:0003677">
    <property type="term" value="F:DNA binding"/>
    <property type="evidence" value="ECO:0007669"/>
    <property type="project" value="UniProtKB-UniRule"/>
</dbReference>
<dbReference type="InterPro" id="IPR001647">
    <property type="entry name" value="HTH_TetR"/>
</dbReference>
<dbReference type="OrthoDB" id="9812484at2"/>
<sequence length="193" mass="23568">MPKDTFYNLDKEKKKKITDELIYEFSDKPFSQVNIKTIVENLGIARGSFYQYFNDLEDSYFYILDKKTHDIHILFMDTLKNNNGNIYDSLQEFGEDIAEIIFREDVYKLYKNRYLYWDEGLNKSWENSHENFRLVFNREQSIGIDQEKIYFFRAVVHSLIERNFREDWDKDTFVEKYKLHIRWIMQGVINGNR</sequence>
<dbReference type="InterPro" id="IPR009057">
    <property type="entry name" value="Homeodomain-like_sf"/>
</dbReference>
<keyword evidence="1 2" id="KW-0238">DNA-binding</keyword>
<evidence type="ECO:0000259" key="3">
    <source>
        <dbReference type="PROSITE" id="PS50977"/>
    </source>
</evidence>
<dbReference type="Proteomes" id="UP000261011">
    <property type="component" value="Unassembled WGS sequence"/>
</dbReference>
<organism evidence="4 5">
    <name type="scientific">Anaerococcus nagyae</name>
    <dbReference type="NCBI Taxonomy" id="1755241"/>
    <lineage>
        <taxon>Bacteria</taxon>
        <taxon>Bacillati</taxon>
        <taxon>Bacillota</taxon>
        <taxon>Tissierellia</taxon>
        <taxon>Tissierellales</taxon>
        <taxon>Peptoniphilaceae</taxon>
        <taxon>Anaerococcus</taxon>
    </lineage>
</organism>
<dbReference type="RefSeq" id="WP_117520944.1">
    <property type="nucleotide sequence ID" value="NZ_AP031484.1"/>
</dbReference>
<dbReference type="AlphaFoldDB" id="A0A3E2TJV8"/>
<dbReference type="EMBL" id="QVEU01000002">
    <property type="protein sequence ID" value="RGB77248.1"/>
    <property type="molecule type" value="Genomic_DNA"/>
</dbReference>
<proteinExistence type="predicted"/>
<keyword evidence="5" id="KW-1185">Reference proteome</keyword>
<dbReference type="Pfam" id="PF21626">
    <property type="entry name" value="TetR-C_39"/>
    <property type="match status" value="1"/>
</dbReference>
<comment type="caution">
    <text evidence="4">The sequence shown here is derived from an EMBL/GenBank/DDBJ whole genome shotgun (WGS) entry which is preliminary data.</text>
</comment>
<feature type="DNA-binding region" description="H-T-H motif" evidence="2">
    <location>
        <begin position="34"/>
        <end position="53"/>
    </location>
</feature>
<accession>A0A3E2TJV8</accession>
<evidence type="ECO:0000256" key="2">
    <source>
        <dbReference type="PROSITE-ProRule" id="PRU00335"/>
    </source>
</evidence>
<protein>
    <submittedName>
        <fullName evidence="4">TetR/AcrR family transcriptional regulator</fullName>
    </submittedName>
</protein>
<dbReference type="SUPFAM" id="SSF46689">
    <property type="entry name" value="Homeodomain-like"/>
    <property type="match status" value="1"/>
</dbReference>
<gene>
    <name evidence="4" type="ORF">DXA39_03250</name>
</gene>
<dbReference type="InterPro" id="IPR049443">
    <property type="entry name" value="TetR_YgfC-like_C"/>
</dbReference>
<evidence type="ECO:0000313" key="4">
    <source>
        <dbReference type="EMBL" id="RGB77248.1"/>
    </source>
</evidence>